<dbReference type="PIRSF" id="PIRSF001558">
    <property type="entry name" value="GSHase"/>
    <property type="match status" value="1"/>
</dbReference>
<dbReference type="Pfam" id="PF03917">
    <property type="entry name" value="GSH_synth_ATP"/>
    <property type="match status" value="1"/>
</dbReference>
<evidence type="ECO:0000256" key="5">
    <source>
        <dbReference type="ARBA" id="ARBA00020821"/>
    </source>
</evidence>
<evidence type="ECO:0000256" key="12">
    <source>
        <dbReference type="ARBA" id="ARBA00048871"/>
    </source>
</evidence>
<dbReference type="InterPro" id="IPR004887">
    <property type="entry name" value="GSH_synth_subst-bd"/>
</dbReference>
<dbReference type="GO" id="GO:0005829">
    <property type="term" value="C:cytosol"/>
    <property type="evidence" value="ECO:0007669"/>
    <property type="project" value="TreeGrafter"/>
</dbReference>
<dbReference type="Gene3D" id="3.30.1490.50">
    <property type="match status" value="1"/>
</dbReference>
<feature type="binding site" evidence="14">
    <location>
        <position position="125"/>
    </location>
    <ligand>
        <name>substrate</name>
    </ligand>
</feature>
<feature type="binding site" evidence="15">
    <location>
        <position position="155"/>
    </location>
    <ligand>
        <name>Mg(2+)</name>
        <dbReference type="ChEBI" id="CHEBI:18420"/>
    </ligand>
</feature>
<dbReference type="SUPFAM" id="SSF52440">
    <property type="entry name" value="PreATP-grasp domain"/>
    <property type="match status" value="1"/>
</dbReference>
<evidence type="ECO:0000256" key="2">
    <source>
        <dbReference type="ARBA" id="ARBA00010385"/>
    </source>
</evidence>
<comment type="similarity">
    <text evidence="2 13">Belongs to the eukaryotic GSH synthase family.</text>
</comment>
<dbReference type="AlphaFoldDB" id="A0A8S3YZ95"/>
<dbReference type="EMBL" id="CAJHNH020000957">
    <property type="protein sequence ID" value="CAG5120752.1"/>
    <property type="molecule type" value="Genomic_DNA"/>
</dbReference>
<feature type="domain" description="Glutathione synthase substrate-binding" evidence="16">
    <location>
        <begin position="213"/>
        <end position="314"/>
    </location>
</feature>
<dbReference type="Gene3D" id="3.30.470.20">
    <property type="entry name" value="ATP-grasp fold, B domain"/>
    <property type="match status" value="1"/>
</dbReference>
<keyword evidence="18" id="KW-1185">Reference proteome</keyword>
<evidence type="ECO:0000256" key="14">
    <source>
        <dbReference type="PIRSR" id="PIRSR001558-1"/>
    </source>
</evidence>
<evidence type="ECO:0000256" key="9">
    <source>
        <dbReference type="ARBA" id="ARBA00022741"/>
    </source>
</evidence>
<evidence type="ECO:0000256" key="13">
    <source>
        <dbReference type="PIRNR" id="PIRNR001558"/>
    </source>
</evidence>
<comment type="pathway">
    <text evidence="1 13">Sulfur metabolism; glutathione biosynthesis; glutathione from L-cysteine and L-glutamate: step 2/2.</text>
</comment>
<protein>
    <recommendedName>
        <fullName evidence="5 13">Glutathione synthetase</fullName>
        <shortName evidence="13">GSH-S</shortName>
        <ecNumber evidence="4 13">6.3.2.3</ecNumber>
    </recommendedName>
</protein>
<comment type="cofactor">
    <cofactor evidence="13 15">
        <name>Mg(2+)</name>
        <dbReference type="ChEBI" id="CHEBI:18420"/>
    </cofactor>
    <text evidence="13 15">Binds 1 Mg(2+) ion per subunit.</text>
</comment>
<evidence type="ECO:0000256" key="3">
    <source>
        <dbReference type="ARBA" id="ARBA00011738"/>
    </source>
</evidence>
<dbReference type="InterPro" id="IPR014042">
    <property type="entry name" value="Glutathione_synthase_a-hlx"/>
</dbReference>
<dbReference type="InterPro" id="IPR037013">
    <property type="entry name" value="GSH-S_sub-bd_sf"/>
</dbReference>
<dbReference type="PANTHER" id="PTHR11130:SF0">
    <property type="entry name" value="GLUTATHIONE SYNTHETASE"/>
    <property type="match status" value="1"/>
</dbReference>
<dbReference type="Gene3D" id="1.10.1080.10">
    <property type="entry name" value="Glutathione Synthetase, Chain A, domain 3"/>
    <property type="match status" value="1"/>
</dbReference>
<evidence type="ECO:0000256" key="11">
    <source>
        <dbReference type="ARBA" id="ARBA00022842"/>
    </source>
</evidence>
<feature type="binding site" evidence="15">
    <location>
        <position position="153"/>
    </location>
    <ligand>
        <name>Mg(2+)</name>
        <dbReference type="ChEBI" id="CHEBI:18420"/>
    </ligand>
</feature>
<dbReference type="GO" id="GO:0000287">
    <property type="term" value="F:magnesium ion binding"/>
    <property type="evidence" value="ECO:0007669"/>
    <property type="project" value="UniProtKB-UniRule"/>
</dbReference>
<feature type="binding site" evidence="14">
    <location>
        <position position="153"/>
    </location>
    <ligand>
        <name>ATP</name>
        <dbReference type="ChEBI" id="CHEBI:30616"/>
    </ligand>
</feature>
<dbReference type="Gene3D" id="3.40.50.1760">
    <property type="entry name" value="Glutathione synthase, substrate-binding domain superfamily, eukaryotic"/>
    <property type="match status" value="1"/>
</dbReference>
<dbReference type="GO" id="GO:0005524">
    <property type="term" value="F:ATP binding"/>
    <property type="evidence" value="ECO:0007669"/>
    <property type="project" value="UniProtKB-UniRule"/>
</dbReference>
<feature type="binding site" evidence="14">
    <location>
        <position position="463"/>
    </location>
    <ligand>
        <name>ATP</name>
        <dbReference type="ChEBI" id="CHEBI:30616"/>
    </ligand>
</feature>
<evidence type="ECO:0000313" key="18">
    <source>
        <dbReference type="Proteomes" id="UP000678393"/>
    </source>
</evidence>
<dbReference type="Gene3D" id="3.30.1490.80">
    <property type="match status" value="1"/>
</dbReference>
<evidence type="ECO:0000256" key="10">
    <source>
        <dbReference type="ARBA" id="ARBA00022840"/>
    </source>
</evidence>
<feature type="binding site" evidence="14">
    <location>
        <position position="461"/>
    </location>
    <ligand>
        <name>substrate</name>
    </ligand>
</feature>
<keyword evidence="9 13" id="KW-0547">Nucleotide-binding</keyword>
<evidence type="ECO:0000256" key="15">
    <source>
        <dbReference type="PIRSR" id="PIRSR001558-2"/>
    </source>
</evidence>
<dbReference type="FunFam" id="3.30.1490.50:FF:000002">
    <property type="entry name" value="Glutathione synthetase"/>
    <property type="match status" value="1"/>
</dbReference>
<dbReference type="Proteomes" id="UP000678393">
    <property type="component" value="Unassembled WGS sequence"/>
</dbReference>
<feature type="binding site" evidence="14">
    <location>
        <begin position="409"/>
        <end position="412"/>
    </location>
    <ligand>
        <name>ATP</name>
        <dbReference type="ChEBI" id="CHEBI:30616"/>
    </ligand>
</feature>
<accession>A0A8S3YZ95</accession>
<feature type="binding site" evidence="15">
    <location>
        <position position="379"/>
    </location>
    <ligand>
        <name>Mg(2+)</name>
        <dbReference type="ChEBI" id="CHEBI:18420"/>
    </ligand>
</feature>
<evidence type="ECO:0000313" key="17">
    <source>
        <dbReference type="EMBL" id="CAG5120752.1"/>
    </source>
</evidence>
<organism evidence="17 18">
    <name type="scientific">Candidula unifasciata</name>
    <dbReference type="NCBI Taxonomy" id="100452"/>
    <lineage>
        <taxon>Eukaryota</taxon>
        <taxon>Metazoa</taxon>
        <taxon>Spiralia</taxon>
        <taxon>Lophotrochozoa</taxon>
        <taxon>Mollusca</taxon>
        <taxon>Gastropoda</taxon>
        <taxon>Heterobranchia</taxon>
        <taxon>Euthyneura</taxon>
        <taxon>Panpulmonata</taxon>
        <taxon>Eupulmonata</taxon>
        <taxon>Stylommatophora</taxon>
        <taxon>Helicina</taxon>
        <taxon>Helicoidea</taxon>
        <taxon>Geomitridae</taxon>
        <taxon>Candidula</taxon>
    </lineage>
</organism>
<dbReference type="GO" id="GO:0004363">
    <property type="term" value="F:glutathione synthase activity"/>
    <property type="evidence" value="ECO:0007669"/>
    <property type="project" value="UniProtKB-UniRule"/>
</dbReference>
<dbReference type="Pfam" id="PF03199">
    <property type="entry name" value="GSH_synthase"/>
    <property type="match status" value="1"/>
</dbReference>
<feature type="binding site" evidence="14">
    <location>
        <position position="469"/>
    </location>
    <ligand>
        <name>ATP</name>
        <dbReference type="ChEBI" id="CHEBI:30616"/>
    </ligand>
</feature>
<dbReference type="SUPFAM" id="SSF56059">
    <property type="entry name" value="Glutathione synthetase ATP-binding domain-like"/>
    <property type="match status" value="1"/>
</dbReference>
<evidence type="ECO:0000256" key="7">
    <source>
        <dbReference type="ARBA" id="ARBA00022684"/>
    </source>
</evidence>
<sequence length="485" mass="54393">MATSIKDTALPDWRLQEILNITNEWALCNGVSIKAGSEGSETGKAVAAPYALFPSVVPAAVLHQAKSTMVEFNRLMHKIALDHEFLENSLKNVIKVDPFMGRLWDIYERVRSAGVKQPVMVGLFRNDFMMNCLDAVAPGELVRADRLELKQIEFNSIASSFGGLTQQLSKLHRLTVGLAGKNVTNKQLPENEPASGLASGLLKAWELYGNPSAVIVFLVNPIERNEMDQRWLEFKIYEKNPHVRILRRTFLEVNETGSLDSEKRLLIGDDEVAVMYLRDGYTAENYPSDEVWNGRLKIELSRAIKCPSIQYQLVGAKKIQQELARPGALERFISDHQVVQSLRDTFADQYSLDLGPEGDKAVELALANPDKFVLKPQREGGGHNLYNAEISKFFTQHKHSEERNAYILMQRIFPWQQKNYLVKTGVPFALSDVVSELGIYGVYIGSGDREIENYECGHMMRTKITGTDEGGIVAGFAVLDTPFVL</sequence>
<comment type="catalytic activity">
    <reaction evidence="12">
        <text>gamma-L-glutamyl-L-cysteine + glycine + ATP = glutathione + ADP + phosphate + H(+)</text>
        <dbReference type="Rhea" id="RHEA:13557"/>
        <dbReference type="ChEBI" id="CHEBI:15378"/>
        <dbReference type="ChEBI" id="CHEBI:30616"/>
        <dbReference type="ChEBI" id="CHEBI:43474"/>
        <dbReference type="ChEBI" id="CHEBI:57305"/>
        <dbReference type="ChEBI" id="CHEBI:57925"/>
        <dbReference type="ChEBI" id="CHEBI:58173"/>
        <dbReference type="ChEBI" id="CHEBI:456216"/>
        <dbReference type="EC" id="6.3.2.3"/>
    </reaction>
    <physiologicalReaction direction="left-to-right" evidence="12">
        <dbReference type="Rhea" id="RHEA:13558"/>
    </physiologicalReaction>
</comment>
<dbReference type="PANTHER" id="PTHR11130">
    <property type="entry name" value="GLUTATHIONE SYNTHETASE"/>
    <property type="match status" value="1"/>
</dbReference>
<name>A0A8S3YZ95_9EUPU</name>
<evidence type="ECO:0000256" key="6">
    <source>
        <dbReference type="ARBA" id="ARBA00022598"/>
    </source>
</evidence>
<feature type="binding site" evidence="14">
    <location>
        <position position="229"/>
    </location>
    <ligand>
        <name>substrate</name>
    </ligand>
</feature>
<comment type="caution">
    <text evidence="17">The sequence shown here is derived from an EMBL/GenBank/DDBJ whole genome shotgun (WGS) entry which is preliminary data.</text>
</comment>
<feature type="binding site" evidence="14">
    <location>
        <begin position="375"/>
        <end position="384"/>
    </location>
    <ligand>
        <name>ATP</name>
        <dbReference type="ChEBI" id="CHEBI:30616"/>
    </ligand>
</feature>
<evidence type="ECO:0000259" key="16">
    <source>
        <dbReference type="Pfam" id="PF03199"/>
    </source>
</evidence>
<dbReference type="InterPro" id="IPR005615">
    <property type="entry name" value="Glutathione_synthase"/>
</dbReference>
<keyword evidence="11 13" id="KW-0460">Magnesium</keyword>
<evidence type="ECO:0000256" key="1">
    <source>
        <dbReference type="ARBA" id="ARBA00004965"/>
    </source>
</evidence>
<keyword evidence="8 13" id="KW-0479">Metal-binding</keyword>
<gene>
    <name evidence="17" type="ORF">CUNI_LOCUS6310</name>
</gene>
<evidence type="ECO:0000256" key="4">
    <source>
        <dbReference type="ARBA" id="ARBA00012214"/>
    </source>
</evidence>
<dbReference type="InterPro" id="IPR016185">
    <property type="entry name" value="PreATP-grasp_dom_sf"/>
</dbReference>
<dbReference type="OrthoDB" id="2020073at2759"/>
<dbReference type="EC" id="6.3.2.3" evidence="4 13"/>
<feature type="binding site" evidence="14">
    <location>
        <position position="386"/>
    </location>
    <ligand>
        <name>ATP</name>
        <dbReference type="ChEBI" id="CHEBI:30616"/>
    </ligand>
</feature>
<dbReference type="FunFam" id="3.40.50.1760:FF:000001">
    <property type="entry name" value="Glutathione synthetase"/>
    <property type="match status" value="1"/>
</dbReference>
<dbReference type="InterPro" id="IPR014709">
    <property type="entry name" value="Glutathione_synthase_C_euk"/>
</dbReference>
<reference evidence="17" key="1">
    <citation type="submission" date="2021-04" db="EMBL/GenBank/DDBJ databases">
        <authorList>
            <consortium name="Molecular Ecology Group"/>
        </authorList>
    </citation>
    <scope>NUCLEOTIDE SEQUENCE</scope>
</reference>
<dbReference type="GO" id="GO:0043295">
    <property type="term" value="F:glutathione binding"/>
    <property type="evidence" value="ECO:0007669"/>
    <property type="project" value="UniProtKB-UniRule"/>
</dbReference>
<keyword evidence="6 13" id="KW-0436">Ligase</keyword>
<dbReference type="NCBIfam" id="TIGR01986">
    <property type="entry name" value="glut_syn_euk"/>
    <property type="match status" value="1"/>
</dbReference>
<keyword evidence="7 13" id="KW-0317">Glutathione biosynthesis</keyword>
<keyword evidence="10 13" id="KW-0067">ATP-binding</keyword>
<evidence type="ECO:0000256" key="8">
    <source>
        <dbReference type="ARBA" id="ARBA00022723"/>
    </source>
</evidence>
<comment type="subunit">
    <text evidence="3">Homodimer.</text>
</comment>
<proteinExistence type="inferred from homology"/>
<dbReference type="InterPro" id="IPR014049">
    <property type="entry name" value="Glutathione_synthase_N_euk"/>
</dbReference>
<feature type="binding site" evidence="14">
    <location>
        <position position="436"/>
    </location>
    <ligand>
        <name>ATP</name>
        <dbReference type="ChEBI" id="CHEBI:30616"/>
    </ligand>
</feature>
<feature type="binding site" evidence="14">
    <location>
        <position position="317"/>
    </location>
    <ligand>
        <name>ATP</name>
        <dbReference type="ChEBI" id="CHEBI:30616"/>
    </ligand>
</feature>